<gene>
    <name evidence="2" type="ORF">J2S25_001945</name>
</gene>
<evidence type="ECO:0000256" key="1">
    <source>
        <dbReference type="SAM" id="MobiDB-lite"/>
    </source>
</evidence>
<name>A0ABU0FVF6_9BACI</name>
<comment type="caution">
    <text evidence="2">The sequence shown here is derived from an EMBL/GenBank/DDBJ whole genome shotgun (WGS) entry which is preliminary data.</text>
</comment>
<proteinExistence type="predicted"/>
<sequence>MEGGIFHAETEYQKSSRLRYASYYAGFDPSNGLSYLPIEIKNKKRKRLEQPRQALPADNATSCGWRI</sequence>
<evidence type="ECO:0000313" key="3">
    <source>
        <dbReference type="Proteomes" id="UP001242313"/>
    </source>
</evidence>
<accession>A0ABU0FVF6</accession>
<reference evidence="2 3" key="1">
    <citation type="submission" date="2023-07" db="EMBL/GenBank/DDBJ databases">
        <title>Genomic Encyclopedia of Type Strains, Phase IV (KMG-IV): sequencing the most valuable type-strain genomes for metagenomic binning, comparative biology and taxonomic classification.</title>
        <authorList>
            <person name="Goeker M."/>
        </authorList>
    </citation>
    <scope>NUCLEOTIDE SEQUENCE [LARGE SCALE GENOMIC DNA]</scope>
    <source>
        <strain evidence="2 3">DSM 19598</strain>
    </source>
</reference>
<feature type="region of interest" description="Disordered" evidence="1">
    <location>
        <begin position="47"/>
        <end position="67"/>
    </location>
</feature>
<keyword evidence="3" id="KW-1185">Reference proteome</keyword>
<dbReference type="Proteomes" id="UP001242313">
    <property type="component" value="Unassembled WGS sequence"/>
</dbReference>
<evidence type="ECO:0000313" key="2">
    <source>
        <dbReference type="EMBL" id="MDQ0413740.1"/>
    </source>
</evidence>
<dbReference type="EMBL" id="JAUSUN010000009">
    <property type="protein sequence ID" value="MDQ0413740.1"/>
    <property type="molecule type" value="Genomic_DNA"/>
</dbReference>
<protein>
    <submittedName>
        <fullName evidence="2">Uncharacterized protein</fullName>
    </submittedName>
</protein>
<organism evidence="2 3">
    <name type="scientific">Mesobacillus stamsii</name>
    <dbReference type="NCBI Taxonomy" id="225347"/>
    <lineage>
        <taxon>Bacteria</taxon>
        <taxon>Bacillati</taxon>
        <taxon>Bacillota</taxon>
        <taxon>Bacilli</taxon>
        <taxon>Bacillales</taxon>
        <taxon>Bacillaceae</taxon>
        <taxon>Mesobacillus</taxon>
    </lineage>
</organism>